<evidence type="ECO:0000313" key="1">
    <source>
        <dbReference type="EMBL" id="KKM98311.1"/>
    </source>
</evidence>
<name>A0A0F9MG93_9ZZZZ</name>
<gene>
    <name evidence="1" type="ORF">LCGC14_1159250</name>
</gene>
<comment type="caution">
    <text evidence="1">The sequence shown here is derived from an EMBL/GenBank/DDBJ whole genome shotgun (WGS) entry which is preliminary data.</text>
</comment>
<dbReference type="AlphaFoldDB" id="A0A0F9MG93"/>
<accession>A0A0F9MG93</accession>
<proteinExistence type="predicted"/>
<sequence>MAKKRAGWERKIYRGAAGSTAATHIDTHVVDINITHGNEYNETTDRGAGTAVPKMTEQLVKQVAGITFSMQYEDAEAHMVALLAAAQAGTVLAFKVERRLSGVTEFDGDCYIDYESSGELSAGQDVSFTLHPTDDGGRDWSFT</sequence>
<organism evidence="1">
    <name type="scientific">marine sediment metagenome</name>
    <dbReference type="NCBI Taxonomy" id="412755"/>
    <lineage>
        <taxon>unclassified sequences</taxon>
        <taxon>metagenomes</taxon>
        <taxon>ecological metagenomes</taxon>
    </lineage>
</organism>
<dbReference type="EMBL" id="LAZR01005637">
    <property type="protein sequence ID" value="KKM98311.1"/>
    <property type="molecule type" value="Genomic_DNA"/>
</dbReference>
<protein>
    <submittedName>
        <fullName evidence="1">Uncharacterized protein</fullName>
    </submittedName>
</protein>
<reference evidence="1" key="1">
    <citation type="journal article" date="2015" name="Nature">
        <title>Complex archaea that bridge the gap between prokaryotes and eukaryotes.</title>
        <authorList>
            <person name="Spang A."/>
            <person name="Saw J.H."/>
            <person name="Jorgensen S.L."/>
            <person name="Zaremba-Niedzwiedzka K."/>
            <person name="Martijn J."/>
            <person name="Lind A.E."/>
            <person name="van Eijk R."/>
            <person name="Schleper C."/>
            <person name="Guy L."/>
            <person name="Ettema T.J."/>
        </authorList>
    </citation>
    <scope>NUCLEOTIDE SEQUENCE</scope>
</reference>